<keyword evidence="2" id="KW-0285">Flavoprotein</keyword>
<keyword evidence="3" id="KW-0274">FAD</keyword>
<comment type="cofactor">
    <cofactor evidence="1">
        <name>FAD</name>
        <dbReference type="ChEBI" id="CHEBI:57692"/>
    </cofactor>
</comment>
<dbReference type="SUPFAM" id="SSF54373">
    <property type="entry name" value="FAD-linked reductases, C-terminal domain"/>
    <property type="match status" value="1"/>
</dbReference>
<evidence type="ECO:0000259" key="6">
    <source>
        <dbReference type="Pfam" id="PF01494"/>
    </source>
</evidence>
<dbReference type="PRINTS" id="PR00420">
    <property type="entry name" value="RNGMNOXGNASE"/>
</dbReference>
<accession>A0ABU2NAQ8</accession>
<feature type="domain" description="FAD-binding" evidence="6">
    <location>
        <begin position="4"/>
        <end position="343"/>
    </location>
</feature>
<keyword evidence="8" id="KW-1185">Reference proteome</keyword>
<keyword evidence="4" id="KW-0560">Oxidoreductase</keyword>
<dbReference type="GO" id="GO:0004497">
    <property type="term" value="F:monooxygenase activity"/>
    <property type="evidence" value="ECO:0007669"/>
    <property type="project" value="UniProtKB-KW"/>
</dbReference>
<dbReference type="Gene3D" id="3.50.50.60">
    <property type="entry name" value="FAD/NAD(P)-binding domain"/>
    <property type="match status" value="1"/>
</dbReference>
<dbReference type="InterPro" id="IPR050493">
    <property type="entry name" value="FAD-dep_Monooxygenase_BioMet"/>
</dbReference>
<evidence type="ECO:0000256" key="1">
    <source>
        <dbReference type="ARBA" id="ARBA00001974"/>
    </source>
</evidence>
<dbReference type="RefSeq" id="WP_311557144.1">
    <property type="nucleotide sequence ID" value="NZ_JAVREJ010000010.1"/>
</dbReference>
<evidence type="ECO:0000256" key="2">
    <source>
        <dbReference type="ARBA" id="ARBA00022630"/>
    </source>
</evidence>
<gene>
    <name evidence="7" type="ORF">RM445_16010</name>
</gene>
<reference evidence="8" key="1">
    <citation type="submission" date="2023-07" db="EMBL/GenBank/DDBJ databases">
        <title>30 novel species of actinomycetes from the DSMZ collection.</title>
        <authorList>
            <person name="Nouioui I."/>
        </authorList>
    </citation>
    <scope>NUCLEOTIDE SEQUENCE [LARGE SCALE GENOMIC DNA]</scope>
    <source>
        <strain evidence="8">DSM 45834</strain>
    </source>
</reference>
<evidence type="ECO:0000313" key="7">
    <source>
        <dbReference type="EMBL" id="MDT0351035.1"/>
    </source>
</evidence>
<dbReference type="Proteomes" id="UP001183202">
    <property type="component" value="Unassembled WGS sequence"/>
</dbReference>
<keyword evidence="5 7" id="KW-0503">Monooxygenase</keyword>
<evidence type="ECO:0000313" key="8">
    <source>
        <dbReference type="Proteomes" id="UP001183202"/>
    </source>
</evidence>
<dbReference type="PANTHER" id="PTHR13789">
    <property type="entry name" value="MONOOXYGENASE"/>
    <property type="match status" value="1"/>
</dbReference>
<dbReference type="InterPro" id="IPR036188">
    <property type="entry name" value="FAD/NAD-bd_sf"/>
</dbReference>
<evidence type="ECO:0000256" key="5">
    <source>
        <dbReference type="ARBA" id="ARBA00023033"/>
    </source>
</evidence>
<sequence length="399" mass="42612">MAPSVAVVGGGIGGLTAAVALLRAGLDVRVYEQARTLPAVGAGIQLAPNCTRILGRLGLLPAVARVAVRPTAFEFRRWDDGRVLSRTPLGDSVETAYGAPYLHAHRGDLVALLADAVPADRVEVGRRCVGVEPRGERAEVVFADGSRTAADVVVGADGIHSAVRQSLFGVDRPRFTGHVAYRGLIPADRLAHLGLEPRCTVRLGPGAHVVHYFVSAGRLVNVVCVTEENAWRRESWTDRGDVAELRATFHGWHPVVREIVGALDAPLKWALFDRDPLRCWSRGPVALLGDACHPMLPYGAQGYAQAVEDAAVLAACLAVRAVRDIPAALARYAALRRDRAARVQAISRGNGVRFHLPDGPEQQTRDAAMAASFGLAPEIDWLYGHDSSASLSDITVAVD</sequence>
<proteinExistence type="predicted"/>
<evidence type="ECO:0000256" key="4">
    <source>
        <dbReference type="ARBA" id="ARBA00023002"/>
    </source>
</evidence>
<dbReference type="InterPro" id="IPR002938">
    <property type="entry name" value="FAD-bd"/>
</dbReference>
<dbReference type="Pfam" id="PF01494">
    <property type="entry name" value="FAD_binding_3"/>
    <property type="match status" value="1"/>
</dbReference>
<dbReference type="EMBL" id="JAVREJ010000010">
    <property type="protein sequence ID" value="MDT0351035.1"/>
    <property type="molecule type" value="Genomic_DNA"/>
</dbReference>
<organism evidence="7 8">
    <name type="scientific">Pseudonocardia charpentierae</name>
    <dbReference type="NCBI Taxonomy" id="3075545"/>
    <lineage>
        <taxon>Bacteria</taxon>
        <taxon>Bacillati</taxon>
        <taxon>Actinomycetota</taxon>
        <taxon>Actinomycetes</taxon>
        <taxon>Pseudonocardiales</taxon>
        <taxon>Pseudonocardiaceae</taxon>
        <taxon>Pseudonocardia</taxon>
    </lineage>
</organism>
<dbReference type="PANTHER" id="PTHR13789:SF318">
    <property type="entry name" value="GERANYLGERANYL DIPHOSPHATE REDUCTASE"/>
    <property type="match status" value="1"/>
</dbReference>
<protein>
    <submittedName>
        <fullName evidence="7">FAD-dependent monooxygenase</fullName>
    </submittedName>
</protein>
<dbReference type="SUPFAM" id="SSF51905">
    <property type="entry name" value="FAD/NAD(P)-binding domain"/>
    <property type="match status" value="1"/>
</dbReference>
<evidence type="ECO:0000256" key="3">
    <source>
        <dbReference type="ARBA" id="ARBA00022827"/>
    </source>
</evidence>
<name>A0ABU2NAQ8_9PSEU</name>
<comment type="caution">
    <text evidence="7">The sequence shown here is derived from an EMBL/GenBank/DDBJ whole genome shotgun (WGS) entry which is preliminary data.</text>
</comment>